<name>A0ABP8H758_9SPHI</name>
<dbReference type="InterPro" id="IPR011990">
    <property type="entry name" value="TPR-like_helical_dom_sf"/>
</dbReference>
<feature type="domain" description="SusD-like N-terminal" evidence="8">
    <location>
        <begin position="94"/>
        <end position="240"/>
    </location>
</feature>
<dbReference type="SUPFAM" id="SSF48452">
    <property type="entry name" value="TPR-like"/>
    <property type="match status" value="1"/>
</dbReference>
<evidence type="ECO:0000256" key="2">
    <source>
        <dbReference type="ARBA" id="ARBA00006275"/>
    </source>
</evidence>
<comment type="caution">
    <text evidence="9">The sequence shown here is derived from an EMBL/GenBank/DDBJ whole genome shotgun (WGS) entry which is preliminary data.</text>
</comment>
<evidence type="ECO:0000256" key="1">
    <source>
        <dbReference type="ARBA" id="ARBA00004442"/>
    </source>
</evidence>
<accession>A0ABP8H758</accession>
<dbReference type="Pfam" id="PF14322">
    <property type="entry name" value="SusD-like_3"/>
    <property type="match status" value="1"/>
</dbReference>
<comment type="subcellular location">
    <subcellularLocation>
        <location evidence="1">Cell outer membrane</location>
    </subcellularLocation>
</comment>
<dbReference type="Pfam" id="PF07980">
    <property type="entry name" value="SusD_RagB"/>
    <property type="match status" value="1"/>
</dbReference>
<dbReference type="Gene3D" id="1.25.40.390">
    <property type="match status" value="1"/>
</dbReference>
<evidence type="ECO:0000256" key="6">
    <source>
        <dbReference type="SAM" id="SignalP"/>
    </source>
</evidence>
<feature type="chain" id="PRO_5045598158" evidence="6">
    <location>
        <begin position="25"/>
        <end position="565"/>
    </location>
</feature>
<evidence type="ECO:0000259" key="8">
    <source>
        <dbReference type="Pfam" id="PF14322"/>
    </source>
</evidence>
<evidence type="ECO:0000256" key="4">
    <source>
        <dbReference type="ARBA" id="ARBA00023136"/>
    </source>
</evidence>
<evidence type="ECO:0000256" key="5">
    <source>
        <dbReference type="ARBA" id="ARBA00023237"/>
    </source>
</evidence>
<dbReference type="InterPro" id="IPR033985">
    <property type="entry name" value="SusD-like_N"/>
</dbReference>
<gene>
    <name evidence="9" type="ORF">GCM10023149_42950</name>
</gene>
<sequence>MKSINKSLKYIVFTAAALSLNACTKLDETTYDTLNSDKFYNNKNEIISAVLRPYTHANAWATPSGQDGWWRPSEISADQLAWPTKGRHGEDGGKWKRLHYHTWTNDEPGLNQAWVLMYWGIGLCNIPIQNIEKRDAAAIGLTQEEKDQYVAELKLLRAYHYLKLMDLFGNIPIVTESPSEPIPTDQYPANSTRKEVFDFIEKEIKDNIDKAPKLTSGKTQGQLGRMSEAGGYAMLVELYLNAEVWTGTPRWDECIAAADKLISNGAGGQNGPMALDSNITDQFKPLNNLSKEVIFSIAYEFQKANFQPSWTGEFFHFNQSLIYGGSRNGNDGVVVVPGVYTTFNDKDKRKKEWLLEGPQLRFDNNEPVIATGGNEYDGKPLVFVDNIRRNKQAADNGTDPAQLSSTMSDGEENSGVRFNKYKLGNQVLGFGGIAPNPNYNSTDWNLYRLTWIYFAKAEAIMRKNGNSANAEAVKLINDCKKRAYTTADWADAAYTPSTLTMDELLAERGREFIFEGFRRDDMIRFGKFTTATWWDHQPSTKTRELFAIPQQQVSLNTKLKQNPGY</sequence>
<protein>
    <submittedName>
        <fullName evidence="9">RagB/SusD family nutrient uptake outer membrane protein</fullName>
    </submittedName>
</protein>
<dbReference type="EMBL" id="BAABFT010000015">
    <property type="protein sequence ID" value="GAA4335139.1"/>
    <property type="molecule type" value="Genomic_DNA"/>
</dbReference>
<evidence type="ECO:0000259" key="7">
    <source>
        <dbReference type="Pfam" id="PF07980"/>
    </source>
</evidence>
<proteinExistence type="inferred from homology"/>
<evidence type="ECO:0000313" key="9">
    <source>
        <dbReference type="EMBL" id="GAA4335139.1"/>
    </source>
</evidence>
<dbReference type="InterPro" id="IPR012944">
    <property type="entry name" value="SusD_RagB_dom"/>
</dbReference>
<keyword evidence="5" id="KW-0998">Cell outer membrane</keyword>
<feature type="domain" description="RagB/SusD" evidence="7">
    <location>
        <begin position="309"/>
        <end position="565"/>
    </location>
</feature>
<keyword evidence="3 6" id="KW-0732">Signal</keyword>
<keyword evidence="10" id="KW-1185">Reference proteome</keyword>
<evidence type="ECO:0000256" key="3">
    <source>
        <dbReference type="ARBA" id="ARBA00022729"/>
    </source>
</evidence>
<comment type="similarity">
    <text evidence="2">Belongs to the SusD family.</text>
</comment>
<reference evidence="10" key="1">
    <citation type="journal article" date="2019" name="Int. J. Syst. Evol. Microbiol.">
        <title>The Global Catalogue of Microorganisms (GCM) 10K type strain sequencing project: providing services to taxonomists for standard genome sequencing and annotation.</title>
        <authorList>
            <consortium name="The Broad Institute Genomics Platform"/>
            <consortium name="The Broad Institute Genome Sequencing Center for Infectious Disease"/>
            <person name="Wu L."/>
            <person name="Ma J."/>
        </authorList>
    </citation>
    <scope>NUCLEOTIDE SEQUENCE [LARGE SCALE GENOMIC DNA]</scope>
    <source>
        <strain evidence="10">JCM 17705</strain>
    </source>
</reference>
<evidence type="ECO:0000313" key="10">
    <source>
        <dbReference type="Proteomes" id="UP001500582"/>
    </source>
</evidence>
<feature type="signal peptide" evidence="6">
    <location>
        <begin position="1"/>
        <end position="24"/>
    </location>
</feature>
<keyword evidence="4" id="KW-0472">Membrane</keyword>
<dbReference type="Proteomes" id="UP001500582">
    <property type="component" value="Unassembled WGS sequence"/>
</dbReference>
<dbReference type="RefSeq" id="WP_345213239.1">
    <property type="nucleotide sequence ID" value="NZ_BAABFT010000015.1"/>
</dbReference>
<organism evidence="9 10">
    <name type="scientific">Mucilaginibacter gynuensis</name>
    <dbReference type="NCBI Taxonomy" id="1302236"/>
    <lineage>
        <taxon>Bacteria</taxon>
        <taxon>Pseudomonadati</taxon>
        <taxon>Bacteroidota</taxon>
        <taxon>Sphingobacteriia</taxon>
        <taxon>Sphingobacteriales</taxon>
        <taxon>Sphingobacteriaceae</taxon>
        <taxon>Mucilaginibacter</taxon>
    </lineage>
</organism>